<gene>
    <name evidence="4" type="ORF">Tci_690955</name>
</gene>
<dbReference type="SUPFAM" id="SSF57756">
    <property type="entry name" value="Retrovirus zinc finger-like domains"/>
    <property type="match status" value="1"/>
</dbReference>
<sequence>MHTSVDFTLDQIQKHLRIEEEIRIREKNLNGASSSKVNYVDSGKNNKGNDKKRKGTWNSSKENKKDKKSLSDVVCYKCGEKGHIKRYYKNPKKKNQNLNKKDEYANVVKEVYTTEITAIVSKMNIGMIQELHMASVTRTDDWWYNFGVTSHVCSNRDLFKTYKETEDEHEVMMGDNYTSKVIGSGTVEIQFTSGKKLTLMIVLHVPNIRKNLVFGFKLCKSGVEAVIESNKVILSKANF</sequence>
<dbReference type="Pfam" id="PF00098">
    <property type="entry name" value="zf-CCHC"/>
    <property type="match status" value="1"/>
</dbReference>
<dbReference type="Pfam" id="PF22936">
    <property type="entry name" value="Pol_BBD"/>
    <property type="match status" value="1"/>
</dbReference>
<dbReference type="AlphaFoldDB" id="A0A699L1B1"/>
<dbReference type="InterPro" id="IPR036875">
    <property type="entry name" value="Znf_CCHC_sf"/>
</dbReference>
<accession>A0A699L1B1</accession>
<evidence type="ECO:0000313" key="4">
    <source>
        <dbReference type="EMBL" id="GFB18984.1"/>
    </source>
</evidence>
<comment type="caution">
    <text evidence="4">The sequence shown here is derived from an EMBL/GenBank/DDBJ whole genome shotgun (WGS) entry which is preliminary data.</text>
</comment>
<feature type="domain" description="Retrovirus-related Pol polyprotein from transposon TNT 1-94-like beta-barrel" evidence="3">
    <location>
        <begin position="142"/>
        <end position="222"/>
    </location>
</feature>
<dbReference type="PANTHER" id="PTHR47592">
    <property type="entry name" value="PBF68 PROTEIN"/>
    <property type="match status" value="1"/>
</dbReference>
<dbReference type="Gene3D" id="4.10.60.10">
    <property type="entry name" value="Zinc finger, CCHC-type"/>
    <property type="match status" value="1"/>
</dbReference>
<organism evidence="4">
    <name type="scientific">Tanacetum cinerariifolium</name>
    <name type="common">Dalmatian daisy</name>
    <name type="synonym">Chrysanthemum cinerariifolium</name>
    <dbReference type="NCBI Taxonomy" id="118510"/>
    <lineage>
        <taxon>Eukaryota</taxon>
        <taxon>Viridiplantae</taxon>
        <taxon>Streptophyta</taxon>
        <taxon>Embryophyta</taxon>
        <taxon>Tracheophyta</taxon>
        <taxon>Spermatophyta</taxon>
        <taxon>Magnoliopsida</taxon>
        <taxon>eudicotyledons</taxon>
        <taxon>Gunneridae</taxon>
        <taxon>Pentapetalae</taxon>
        <taxon>asterids</taxon>
        <taxon>campanulids</taxon>
        <taxon>Asterales</taxon>
        <taxon>Asteraceae</taxon>
        <taxon>Asteroideae</taxon>
        <taxon>Anthemideae</taxon>
        <taxon>Anthemidinae</taxon>
        <taxon>Tanacetum</taxon>
    </lineage>
</organism>
<feature type="domain" description="CCHC-type" evidence="2">
    <location>
        <begin position="74"/>
        <end position="86"/>
    </location>
</feature>
<evidence type="ECO:0000259" key="2">
    <source>
        <dbReference type="Pfam" id="PF00098"/>
    </source>
</evidence>
<dbReference type="PANTHER" id="PTHR47592:SF27">
    <property type="entry name" value="OS08G0421700 PROTEIN"/>
    <property type="match status" value="1"/>
</dbReference>
<evidence type="ECO:0000256" key="1">
    <source>
        <dbReference type="SAM" id="MobiDB-lite"/>
    </source>
</evidence>
<proteinExistence type="predicted"/>
<reference evidence="4" key="1">
    <citation type="journal article" date="2019" name="Sci. Rep.">
        <title>Draft genome of Tanacetum cinerariifolium, the natural source of mosquito coil.</title>
        <authorList>
            <person name="Yamashiro T."/>
            <person name="Shiraishi A."/>
            <person name="Satake H."/>
            <person name="Nakayama K."/>
        </authorList>
    </citation>
    <scope>NUCLEOTIDE SEQUENCE</scope>
</reference>
<dbReference type="InterPro" id="IPR054722">
    <property type="entry name" value="PolX-like_BBD"/>
</dbReference>
<protein>
    <submittedName>
        <fullName evidence="4">Retrovirus-related Pol polyprotein from transposon TNT 1-94</fullName>
    </submittedName>
</protein>
<dbReference type="EMBL" id="BKCJ010571574">
    <property type="protein sequence ID" value="GFB18984.1"/>
    <property type="molecule type" value="Genomic_DNA"/>
</dbReference>
<dbReference type="GO" id="GO:0008270">
    <property type="term" value="F:zinc ion binding"/>
    <property type="evidence" value="ECO:0007669"/>
    <property type="project" value="InterPro"/>
</dbReference>
<dbReference type="InterPro" id="IPR001878">
    <property type="entry name" value="Znf_CCHC"/>
</dbReference>
<feature type="region of interest" description="Disordered" evidence="1">
    <location>
        <begin position="33"/>
        <end position="65"/>
    </location>
</feature>
<dbReference type="GO" id="GO:0003676">
    <property type="term" value="F:nucleic acid binding"/>
    <property type="evidence" value="ECO:0007669"/>
    <property type="project" value="InterPro"/>
</dbReference>
<name>A0A699L1B1_TANCI</name>
<evidence type="ECO:0000259" key="3">
    <source>
        <dbReference type="Pfam" id="PF22936"/>
    </source>
</evidence>